<evidence type="ECO:0000256" key="3">
    <source>
        <dbReference type="ARBA" id="ARBA00023242"/>
    </source>
</evidence>
<evidence type="ECO:0000259" key="6">
    <source>
        <dbReference type="Pfam" id="PF11715"/>
    </source>
</evidence>
<evidence type="ECO:0000259" key="7">
    <source>
        <dbReference type="Pfam" id="PF17238"/>
    </source>
</evidence>
<feature type="domain" description="Nucleoporin Nup120/160 beta-propeller" evidence="6">
    <location>
        <begin position="63"/>
        <end position="633"/>
    </location>
</feature>
<organism evidence="10 11">
    <name type="scientific">Solanum bulbocastanum</name>
    <name type="common">Wild potato</name>
    <dbReference type="NCBI Taxonomy" id="147425"/>
    <lineage>
        <taxon>Eukaryota</taxon>
        <taxon>Viridiplantae</taxon>
        <taxon>Streptophyta</taxon>
        <taxon>Embryophyta</taxon>
        <taxon>Tracheophyta</taxon>
        <taxon>Spermatophyta</taxon>
        <taxon>Magnoliopsida</taxon>
        <taxon>eudicotyledons</taxon>
        <taxon>Gunneridae</taxon>
        <taxon>Pentapetalae</taxon>
        <taxon>asterids</taxon>
        <taxon>lamiids</taxon>
        <taxon>Solanales</taxon>
        <taxon>Solanaceae</taxon>
        <taxon>Solanoideae</taxon>
        <taxon>Solaneae</taxon>
        <taxon>Solanum</taxon>
    </lineage>
</organism>
<keyword evidence="2" id="KW-0813">Transport</keyword>
<evidence type="ECO:0000256" key="2">
    <source>
        <dbReference type="ARBA" id="ARBA00022448"/>
    </source>
</evidence>
<sequence>MGSRSCLAGMEVPIIGSDSVKFVQLSLPSSTSASASASASSPTPPTGVRDVGSCSIIGNPPAYFTWKICRSQPNVLEIMEFCGHKEFPKTGLQIVFPQALFPFAVICKNEMAFSSVKPYLLHAMTVSGVAYLIKLKNISNYVSSSHLQSDDFVDFNTHPHPHQGAATAVAGIAELMVVGRSDGSVGCFQLGILDQRAPGFVQELRDDSGLGRLWGVLSRGRSNAAVQDLVISEFHQKRLLFVLHSDGSLRVWDLSNRSRIFSHSLSVSPSAGSTFVRICVGNDHNNPDAITMAVLQKDESEVGTAVISLYSLYFSTGDRINLLLDPSTKSISLEESQGDLIDIKLSSNKLWILRENGLVMKELFCQNRNEELADCYSLQDAFVAEQLFQGSENSSDDLLWLSHTVLSSSKRERVLVKPVDCSAPANQLTADAIRSIITLFTLGEEVISEWEEFACHILNSPNPQSCHWFKGEDILTDQISPFVSSVFLHRLLLPGVYHRNVLRVTLRDFSKHFTDSEFDSLTVDGLKNEILSVIQHEVFSPSCGFVESFYCYFQVSHNLYKFHDFSTFLSFFKVRADSPISVLQSWKTFCTCYYNNWCRTNVACGLLIDSATQAVGVIRKTSVSMCRSLEDIELLVFGSSDEHGNTICSRFDCSDSDLEREVLLEILQCVNTLSQQLGKAAPAIFYESLLRTPSLSSEEVIPRLLKNLESGYSSSMALHVSELGTDVALDKEISYHKRLRKFSVDMFLSLHNLCSRATTWRSVLHVIESYLKFLVPRKYEHNLDSEGLFTVSIALTVQATSQVAKVMFESALDVHLLLSYLVNSSSQIGMSEDEVSKVKLELVPMIQEVITEWHIINFFSTTPSESPLLEDFSSQLSSLQLVMSSDGNVDRRSWNEKLGKSEFTLAFILILGGHSGPSFGHLPDPNSLSKSVQEFASWIIWGRTEAEPSVFFSHSIGLALMLLRHGQYDAVEYVLSLVDTYSRKEKICQSLQSDGGEWSTLLHLLGCCFIAQSQCGLHGTKKERKISEAVRCFFRAASVEGAAKALQSLPNEAGWLRLGFSQQVSPAAWKLHYYQWAMQIFEQRNMREAACQFALAALEQVDEALGSGVLDESATAVKGRLWANVFKFTLDLNYYYDAYCAIISNPDEESKSICLRRFIIVLYERGAVKAERSDVSAKPNPFKLLYAFTMQRHNWRRAASYIYLYSAQLRIHGAMRDPQGRSFILQERLNGLSAAINALQLVHPAYAWIDSPLEETYSNIYPSKRARITMEEQSPGNGTQSQRQRSYLDVEKLENEFILTSAEYLLSLANVSWTFAKIETAPTDVIDLLVESSLYDMAFTVILKFWKGLALKRELERVFAAMSLKCCPKKASSVGNGHRMQSLLLTSSQDEIVVHGSPNGPPAQESKGSSHWETLELYLEKYKKFHAKLPVVVADTLLAADSQIELPLWLVQMFKGVPAKSGGGMAGSESNPASLFRLYIDYGRYTEATNLLLEYIESFASLRPADIIRRKRPFAVWFPYSLIERLWCQLQQSIKLGHMVDQSEKLKKLLQGALTNHLHQLKVDSDDVMSSVSYGTSPELRLYRSPFLARLQCDDHWTCSNRTNGVLFWFQILYVGFWCRTMMPELTDDLEKANISSESHVKEDSEYVRLVIRNKRTDEVGTSQSQSQSRKEAIVWWIKAIIWCIFSVIILLVSIKWGVPFFFEKILIPTLHWEATAFGRPVLALVLVASLALFPVFLIPSGPSMWLAGMIFGYGLGFVIIMAGTTVGMILPYFVGLFFRDRIHQWLKRWPHMAAMIRLVGEGSWFHQFRVVAIFRISPFPYTVFNYAVVVTKMRFWPYFWGSVAGMAPESFIYIYSGRLIRTFADVQYGNHHLTTVEIVYNVISFIIAIVTIVAFTVYAKRTLRQLESEEENNGEGSTSNLGRLELETLPMQKSKISNVWSTL</sequence>
<dbReference type="EMBL" id="JBANQN010000001">
    <property type="protein sequence ID" value="KAK6805182.1"/>
    <property type="molecule type" value="Genomic_DNA"/>
</dbReference>
<dbReference type="Pfam" id="PF17238">
    <property type="entry name" value="NUP160_helical_2"/>
    <property type="match status" value="1"/>
</dbReference>
<keyword evidence="4" id="KW-0812">Transmembrane</keyword>
<accession>A0AAN8UGU2</accession>
<evidence type="ECO:0000259" key="8">
    <source>
        <dbReference type="Pfam" id="PF23347"/>
    </source>
</evidence>
<dbReference type="InterPro" id="IPR059141">
    <property type="entry name" value="Beta-prop_Nup120_160"/>
</dbReference>
<evidence type="ECO:0000313" key="11">
    <source>
        <dbReference type="Proteomes" id="UP001371456"/>
    </source>
</evidence>
<feature type="domain" description="NUP160 middle TPR" evidence="9">
    <location>
        <begin position="1027"/>
        <end position="1169"/>
    </location>
</feature>
<evidence type="ECO:0000259" key="5">
    <source>
        <dbReference type="Pfam" id="PF09335"/>
    </source>
</evidence>
<dbReference type="InterPro" id="IPR056536">
    <property type="entry name" value="TPR_NUP160_C"/>
</dbReference>
<evidence type="ECO:0000256" key="1">
    <source>
        <dbReference type="ARBA" id="ARBA00004123"/>
    </source>
</evidence>
<dbReference type="Proteomes" id="UP001371456">
    <property type="component" value="Unassembled WGS sequence"/>
</dbReference>
<feature type="transmembrane region" description="Helical" evidence="4">
    <location>
        <begin position="1674"/>
        <end position="1697"/>
    </location>
</feature>
<feature type="domain" description="VTT" evidence="5">
    <location>
        <begin position="1739"/>
        <end position="1859"/>
    </location>
</feature>
<evidence type="ECO:0000256" key="4">
    <source>
        <dbReference type="SAM" id="Phobius"/>
    </source>
</evidence>
<reference evidence="10 11" key="1">
    <citation type="submission" date="2024-02" db="EMBL/GenBank/DDBJ databases">
        <title>de novo genome assembly of Solanum bulbocastanum strain 11H21.</title>
        <authorList>
            <person name="Hosaka A.J."/>
        </authorList>
    </citation>
    <scope>NUCLEOTIDE SEQUENCE [LARGE SCALE GENOMIC DNA]</scope>
    <source>
        <tissue evidence="10">Young leaves</tissue>
    </source>
</reference>
<dbReference type="GO" id="GO:0005643">
    <property type="term" value="C:nuclear pore"/>
    <property type="evidence" value="ECO:0007669"/>
    <property type="project" value="TreeGrafter"/>
</dbReference>
<keyword evidence="3" id="KW-0539">Nucleus</keyword>
<comment type="subcellular location">
    <subcellularLocation>
        <location evidence="1">Nucleus</location>
    </subcellularLocation>
</comment>
<feature type="transmembrane region" description="Helical" evidence="4">
    <location>
        <begin position="1836"/>
        <end position="1856"/>
    </location>
</feature>
<evidence type="ECO:0000259" key="9">
    <source>
        <dbReference type="Pfam" id="PF23354"/>
    </source>
</evidence>
<dbReference type="Pfam" id="PF09335">
    <property type="entry name" value="VTT_dom"/>
    <property type="match status" value="1"/>
</dbReference>
<feature type="transmembrane region" description="Helical" evidence="4">
    <location>
        <begin position="1718"/>
        <end position="1739"/>
    </location>
</feature>
<evidence type="ECO:0000313" key="10">
    <source>
        <dbReference type="EMBL" id="KAK6805182.1"/>
    </source>
</evidence>
<dbReference type="PANTHER" id="PTHR21286:SF0">
    <property type="entry name" value="NUCLEAR PORE COMPLEX PROTEIN NUP160"/>
    <property type="match status" value="1"/>
</dbReference>
<dbReference type="GO" id="GO:0017056">
    <property type="term" value="F:structural constituent of nuclear pore"/>
    <property type="evidence" value="ECO:0007669"/>
    <property type="project" value="TreeGrafter"/>
</dbReference>
<comment type="caution">
    <text evidence="10">The sequence shown here is derived from an EMBL/GenBank/DDBJ whole genome shotgun (WGS) entry which is preliminary data.</text>
</comment>
<feature type="domain" description="NUP160 helical" evidence="7">
    <location>
        <begin position="651"/>
        <end position="842"/>
    </location>
</feature>
<feature type="transmembrane region" description="Helical" evidence="4">
    <location>
        <begin position="1751"/>
        <end position="1779"/>
    </location>
</feature>
<feature type="domain" description="NUP160 C-terminal TPR" evidence="8">
    <location>
        <begin position="1291"/>
        <end position="1551"/>
    </location>
</feature>
<dbReference type="InterPro" id="IPR036322">
    <property type="entry name" value="WD40_repeat_dom_sf"/>
</dbReference>
<keyword evidence="11" id="KW-1185">Reference proteome</keyword>
<dbReference type="InterPro" id="IPR032816">
    <property type="entry name" value="VTT_dom"/>
</dbReference>
<keyword evidence="4" id="KW-1133">Transmembrane helix</keyword>
<keyword evidence="4" id="KW-0472">Membrane</keyword>
<dbReference type="PANTHER" id="PTHR21286">
    <property type="entry name" value="NUCLEAR PORE COMPLEX PROTEIN NUP160"/>
    <property type="match status" value="1"/>
</dbReference>
<dbReference type="InterPro" id="IPR035192">
    <property type="entry name" value="NUP160_hel_plant"/>
</dbReference>
<dbReference type="InterPro" id="IPR021717">
    <property type="entry name" value="Nucleoporin_Nup160"/>
</dbReference>
<gene>
    <name evidence="10" type="ORF">RDI58_002967</name>
</gene>
<dbReference type="InterPro" id="IPR056535">
    <property type="entry name" value="TPR_NUP160_M"/>
</dbReference>
<dbReference type="SUPFAM" id="SSF50978">
    <property type="entry name" value="WD40 repeat-like"/>
    <property type="match status" value="1"/>
</dbReference>
<proteinExistence type="predicted"/>
<dbReference type="Pfam" id="PF23347">
    <property type="entry name" value="TPR_Nup160_C"/>
    <property type="match status" value="1"/>
</dbReference>
<name>A0AAN8UGU2_SOLBU</name>
<feature type="transmembrane region" description="Helical" evidence="4">
    <location>
        <begin position="1879"/>
        <end position="1900"/>
    </location>
</feature>
<dbReference type="Pfam" id="PF23354">
    <property type="entry name" value="TPR_NUP160_120_M"/>
    <property type="match status" value="1"/>
</dbReference>
<dbReference type="Pfam" id="PF11715">
    <property type="entry name" value="Beta-prop_Nup120_160"/>
    <property type="match status" value="1"/>
</dbReference>
<protein>
    <submittedName>
        <fullName evidence="10">Uncharacterized protein</fullName>
    </submittedName>
</protein>